<dbReference type="InterPro" id="IPR031939">
    <property type="entry name" value="Adhesin_E-like"/>
</dbReference>
<dbReference type="EMBL" id="OY288114">
    <property type="protein sequence ID" value="CAJ0885126.1"/>
    <property type="molecule type" value="Genomic_DNA"/>
</dbReference>
<dbReference type="AlphaFoldDB" id="A0AA48M3C7"/>
<gene>
    <name evidence="2" type="ORF">AMST5_03586</name>
</gene>
<sequence>MRVRTVSLIVALLFVATPAAAEWRLAGQDDFSTIYFDPASRRALADGAVLLRALTDYNPNSPQAEPFKLSQKGLSEIETAVFDCAKASYRSEGGSWFAGHMATGSVRSDYPGKTAWSKVPSFYADLFAKACAPN</sequence>
<organism evidence="2">
    <name type="scientific">freshwater sediment metagenome</name>
    <dbReference type="NCBI Taxonomy" id="556182"/>
    <lineage>
        <taxon>unclassified sequences</taxon>
        <taxon>metagenomes</taxon>
        <taxon>ecological metagenomes</taxon>
    </lineage>
</organism>
<evidence type="ECO:0000313" key="2">
    <source>
        <dbReference type="EMBL" id="CAJ0885126.1"/>
    </source>
</evidence>
<feature type="domain" description="Surface-adhesin protein E-like" evidence="1">
    <location>
        <begin position="23"/>
        <end position="132"/>
    </location>
</feature>
<reference evidence="2" key="1">
    <citation type="submission" date="2023-07" db="EMBL/GenBank/DDBJ databases">
        <authorList>
            <person name="Pelsma A.J. K."/>
        </authorList>
    </citation>
    <scope>NUCLEOTIDE SEQUENCE</scope>
</reference>
<dbReference type="Pfam" id="PF16747">
    <property type="entry name" value="Adhesin_E"/>
    <property type="match status" value="1"/>
</dbReference>
<proteinExistence type="predicted"/>
<protein>
    <recommendedName>
        <fullName evidence="1">Surface-adhesin protein E-like domain-containing protein</fullName>
    </recommendedName>
</protein>
<accession>A0AA48M3C7</accession>
<name>A0AA48M3C7_9ZZZZ</name>
<evidence type="ECO:0000259" key="1">
    <source>
        <dbReference type="Pfam" id="PF16747"/>
    </source>
</evidence>